<dbReference type="InterPro" id="IPR040976">
    <property type="entry name" value="Pkinase_fungal"/>
</dbReference>
<proteinExistence type="predicted"/>
<sequence>IAKFHFPSAKRTPETEMVKRATDSAEQSDNWALEHLPKILDCVDLTSPNDDSVQTQLYKHFGPEKYEKRVLRVPFHEPLEPLMNVKNPLEVAQVIYDIVQIHQWLCEVPKILHRDISIGNIM</sequence>
<dbReference type="AlphaFoldDB" id="A0A0D0BWJ8"/>
<evidence type="ECO:0000259" key="1">
    <source>
        <dbReference type="Pfam" id="PF17667"/>
    </source>
</evidence>
<feature type="non-terminal residue" evidence="2">
    <location>
        <position position="1"/>
    </location>
</feature>
<feature type="non-terminal residue" evidence="2">
    <location>
        <position position="122"/>
    </location>
</feature>
<gene>
    <name evidence="2" type="ORF">GYMLUDRAFT_144583</name>
</gene>
<evidence type="ECO:0000313" key="3">
    <source>
        <dbReference type="Proteomes" id="UP000053593"/>
    </source>
</evidence>
<keyword evidence="3" id="KW-1185">Reference proteome</keyword>
<name>A0A0D0BWJ8_9AGAR</name>
<reference evidence="2 3" key="1">
    <citation type="submission" date="2014-04" db="EMBL/GenBank/DDBJ databases">
        <title>Evolutionary Origins and Diversification of the Mycorrhizal Mutualists.</title>
        <authorList>
            <consortium name="DOE Joint Genome Institute"/>
            <consortium name="Mycorrhizal Genomics Consortium"/>
            <person name="Kohler A."/>
            <person name="Kuo A."/>
            <person name="Nagy L.G."/>
            <person name="Floudas D."/>
            <person name="Copeland A."/>
            <person name="Barry K.W."/>
            <person name="Cichocki N."/>
            <person name="Veneault-Fourrey C."/>
            <person name="LaButti K."/>
            <person name="Lindquist E.A."/>
            <person name="Lipzen A."/>
            <person name="Lundell T."/>
            <person name="Morin E."/>
            <person name="Murat C."/>
            <person name="Riley R."/>
            <person name="Ohm R."/>
            <person name="Sun H."/>
            <person name="Tunlid A."/>
            <person name="Henrissat B."/>
            <person name="Grigoriev I.V."/>
            <person name="Hibbett D.S."/>
            <person name="Martin F."/>
        </authorList>
    </citation>
    <scope>NUCLEOTIDE SEQUENCE [LARGE SCALE GENOMIC DNA]</scope>
    <source>
        <strain evidence="2 3">FD-317 M1</strain>
    </source>
</reference>
<dbReference type="EMBL" id="KN834820">
    <property type="protein sequence ID" value="KIK54064.1"/>
    <property type="molecule type" value="Genomic_DNA"/>
</dbReference>
<protein>
    <recommendedName>
        <fullName evidence="1">Fungal-type protein kinase domain-containing protein</fullName>
    </recommendedName>
</protein>
<dbReference type="HOGENOM" id="CLU_2032097_0_0_1"/>
<dbReference type="Pfam" id="PF17667">
    <property type="entry name" value="Pkinase_fungal"/>
    <property type="match status" value="1"/>
</dbReference>
<evidence type="ECO:0000313" key="2">
    <source>
        <dbReference type="EMBL" id="KIK54064.1"/>
    </source>
</evidence>
<organism evidence="2 3">
    <name type="scientific">Collybiopsis luxurians FD-317 M1</name>
    <dbReference type="NCBI Taxonomy" id="944289"/>
    <lineage>
        <taxon>Eukaryota</taxon>
        <taxon>Fungi</taxon>
        <taxon>Dikarya</taxon>
        <taxon>Basidiomycota</taxon>
        <taxon>Agaricomycotina</taxon>
        <taxon>Agaricomycetes</taxon>
        <taxon>Agaricomycetidae</taxon>
        <taxon>Agaricales</taxon>
        <taxon>Marasmiineae</taxon>
        <taxon>Omphalotaceae</taxon>
        <taxon>Collybiopsis</taxon>
        <taxon>Collybiopsis luxurians</taxon>
    </lineage>
</organism>
<dbReference type="Proteomes" id="UP000053593">
    <property type="component" value="Unassembled WGS sequence"/>
</dbReference>
<accession>A0A0D0BWJ8</accession>
<feature type="domain" description="Fungal-type protein kinase" evidence="1">
    <location>
        <begin position="56"/>
        <end position="122"/>
    </location>
</feature>
<dbReference type="OrthoDB" id="5569250at2759"/>